<comment type="caution">
    <text evidence="9">The sequence shown here is derived from an EMBL/GenBank/DDBJ whole genome shotgun (WGS) entry which is preliminary data.</text>
</comment>
<evidence type="ECO:0000256" key="1">
    <source>
        <dbReference type="ARBA" id="ARBA00004370"/>
    </source>
</evidence>
<evidence type="ECO:0000256" key="3">
    <source>
        <dbReference type="ARBA" id="ARBA00022737"/>
    </source>
</evidence>
<comment type="subcellular location">
    <subcellularLocation>
        <location evidence="1">Membrane</location>
    </subcellularLocation>
</comment>
<dbReference type="PANTHER" id="PTHR24025">
    <property type="entry name" value="DESMOGLEIN FAMILY MEMBER"/>
    <property type="match status" value="1"/>
</dbReference>
<dbReference type="Pfam" id="PF17963">
    <property type="entry name" value="Big_9"/>
    <property type="match status" value="4"/>
</dbReference>
<reference evidence="10" key="1">
    <citation type="submission" date="2012-11" db="EMBL/GenBank/DDBJ databases">
        <authorList>
            <person name="Lucero-Rivera Y.E."/>
            <person name="Tovar-Ramirez D."/>
        </authorList>
    </citation>
    <scope>NUCLEOTIDE SEQUENCE [LARGE SCALE GENOMIC DNA]</scope>
    <source>
        <strain evidence="10">Araruama</strain>
    </source>
</reference>
<evidence type="ECO:0000256" key="6">
    <source>
        <dbReference type="ARBA" id="ARBA00022989"/>
    </source>
</evidence>
<dbReference type="Proteomes" id="UP000189670">
    <property type="component" value="Unassembled WGS sequence"/>
</dbReference>
<protein>
    <recommendedName>
        <fullName evidence="8">Cadherin domain-containing protein</fullName>
    </recommendedName>
</protein>
<dbReference type="Gene3D" id="2.60.40.2810">
    <property type="match status" value="2"/>
</dbReference>
<dbReference type="PANTHER" id="PTHR24025:SF31">
    <property type="entry name" value="NEURAL-CADHERIN"/>
    <property type="match status" value="1"/>
</dbReference>
<dbReference type="InterPro" id="IPR002126">
    <property type="entry name" value="Cadherin-like_dom"/>
</dbReference>
<dbReference type="NCBIfam" id="NF012211">
    <property type="entry name" value="tand_rpt_95"/>
    <property type="match status" value="4"/>
</dbReference>
<gene>
    <name evidence="9" type="ORF">OMM_02349</name>
</gene>
<evidence type="ECO:0000256" key="7">
    <source>
        <dbReference type="ARBA" id="ARBA00023136"/>
    </source>
</evidence>
<evidence type="ECO:0000256" key="2">
    <source>
        <dbReference type="ARBA" id="ARBA00022692"/>
    </source>
</evidence>
<accession>A0A1V1PAA8</accession>
<dbReference type="GO" id="GO:0007156">
    <property type="term" value="P:homophilic cell adhesion via plasma membrane adhesion molecules"/>
    <property type="evidence" value="ECO:0007669"/>
    <property type="project" value="InterPro"/>
</dbReference>
<evidence type="ECO:0000313" key="9">
    <source>
        <dbReference type="EMBL" id="ETR71625.1"/>
    </source>
</evidence>
<keyword evidence="3" id="KW-0677">Repeat</keyword>
<feature type="domain" description="Cadherin" evidence="8">
    <location>
        <begin position="214"/>
        <end position="308"/>
    </location>
</feature>
<evidence type="ECO:0000256" key="4">
    <source>
        <dbReference type="ARBA" id="ARBA00022837"/>
    </source>
</evidence>
<keyword evidence="7" id="KW-0472">Membrane</keyword>
<evidence type="ECO:0000256" key="5">
    <source>
        <dbReference type="ARBA" id="ARBA00022889"/>
    </source>
</evidence>
<dbReference type="AlphaFoldDB" id="A0A1V1PAA8"/>
<dbReference type="EMBL" id="ATBP01000245">
    <property type="protein sequence ID" value="ETR71625.1"/>
    <property type="molecule type" value="Genomic_DNA"/>
</dbReference>
<dbReference type="SUPFAM" id="SSF49313">
    <property type="entry name" value="Cadherin-like"/>
    <property type="match status" value="1"/>
</dbReference>
<dbReference type="InterPro" id="IPR015919">
    <property type="entry name" value="Cadherin-like_sf"/>
</dbReference>
<dbReference type="GO" id="GO:0005509">
    <property type="term" value="F:calcium ion binding"/>
    <property type="evidence" value="ECO:0007669"/>
    <property type="project" value="InterPro"/>
</dbReference>
<keyword evidence="4" id="KW-0106">Calcium</keyword>
<organism evidence="9 10">
    <name type="scientific">Candidatus Magnetoglobus multicellularis str. Araruama</name>
    <dbReference type="NCBI Taxonomy" id="890399"/>
    <lineage>
        <taxon>Bacteria</taxon>
        <taxon>Pseudomonadati</taxon>
        <taxon>Thermodesulfobacteriota</taxon>
        <taxon>Desulfobacteria</taxon>
        <taxon>Desulfobacterales</taxon>
        <taxon>Desulfobacteraceae</taxon>
        <taxon>Candidatus Magnetoglobus</taxon>
    </lineage>
</organism>
<keyword evidence="5" id="KW-0130">Cell adhesion</keyword>
<dbReference type="PROSITE" id="PS50268">
    <property type="entry name" value="CADHERIN_2"/>
    <property type="match status" value="1"/>
</dbReference>
<proteinExistence type="predicted"/>
<name>A0A1V1PAA8_9BACT</name>
<evidence type="ECO:0000313" key="10">
    <source>
        <dbReference type="Proteomes" id="UP000189670"/>
    </source>
</evidence>
<dbReference type="GO" id="GO:0005911">
    <property type="term" value="C:cell-cell junction"/>
    <property type="evidence" value="ECO:0007669"/>
    <property type="project" value="TreeGrafter"/>
</dbReference>
<dbReference type="Gene3D" id="2.60.40.3440">
    <property type="match status" value="1"/>
</dbReference>
<dbReference type="GO" id="GO:0016020">
    <property type="term" value="C:membrane"/>
    <property type="evidence" value="ECO:0007669"/>
    <property type="project" value="UniProtKB-SubCell"/>
</dbReference>
<keyword evidence="6" id="KW-1133">Transmembrane helix</keyword>
<dbReference type="InterPro" id="IPR050971">
    <property type="entry name" value="Cadherin-domain_protein"/>
</dbReference>
<sequence>MFRASDNELTSNLAVVSIYITPVNDAPVGFSEVLTLDEDTSISYTLSAFDADGDWVGRRMNTMPEKGIVQMIDASLGEILYIPDPDAFGTDSFSYVVFDGTTFSEPAVISLVINEVNDKPLANTDTISIFEDNSLRYTLTGTDPDNNPLTFSLLNTPTLGSVTLADAATGLIYYTPTADVYGDEQIIFKVNDGILDSDPAVLTIRIKEFNDPPTASPYGITVTEDIPFVFMAAGIDPDNDPITYRISTLPTKGQLNVINAQSGEMQYTPNLNETGTDTFTYIINDTFEDSHPVTVTVMITEVNDPPVGKNYYTSLIEDTPTQMDLIADDVEGDSLTFTIVRNGNKGDAQFINNQIGRCVYVPSYNQTGIDSFSFQVSDGKNVSEPAFVTMTIIDVNDAPMAYSDTVYLFEDTPLSYTFSADDQFFSCCHRSGK</sequence>
<evidence type="ECO:0000259" key="8">
    <source>
        <dbReference type="PROSITE" id="PS50268"/>
    </source>
</evidence>
<keyword evidence="2" id="KW-0812">Transmembrane</keyword>